<dbReference type="OrthoDB" id="2612908at2759"/>
<reference evidence="3" key="1">
    <citation type="journal article" date="2020" name="New Phytol.">
        <title>Comparative genomics reveals dynamic genome evolution in host specialist ectomycorrhizal fungi.</title>
        <authorList>
            <person name="Lofgren L.A."/>
            <person name="Nguyen N.H."/>
            <person name="Vilgalys R."/>
            <person name="Ruytinx J."/>
            <person name="Liao H.L."/>
            <person name="Branco S."/>
            <person name="Kuo A."/>
            <person name="LaButti K."/>
            <person name="Lipzen A."/>
            <person name="Andreopoulos W."/>
            <person name="Pangilinan J."/>
            <person name="Riley R."/>
            <person name="Hundley H."/>
            <person name="Na H."/>
            <person name="Barry K."/>
            <person name="Grigoriev I.V."/>
            <person name="Stajich J.E."/>
            <person name="Kennedy P.G."/>
        </authorList>
    </citation>
    <scope>NUCLEOTIDE SEQUENCE</scope>
    <source>
        <strain evidence="3">DOB743</strain>
    </source>
</reference>
<keyword evidence="4" id="KW-1185">Reference proteome</keyword>
<evidence type="ECO:0000259" key="2">
    <source>
        <dbReference type="Pfam" id="PF01693"/>
    </source>
</evidence>
<evidence type="ECO:0000256" key="1">
    <source>
        <dbReference type="SAM" id="MobiDB-lite"/>
    </source>
</evidence>
<dbReference type="Pfam" id="PF01693">
    <property type="entry name" value="Cauli_VI"/>
    <property type="match status" value="1"/>
</dbReference>
<dbReference type="InterPro" id="IPR037056">
    <property type="entry name" value="RNase_H1_N_sf"/>
</dbReference>
<dbReference type="Proteomes" id="UP000714275">
    <property type="component" value="Unassembled WGS sequence"/>
</dbReference>
<dbReference type="InterPro" id="IPR009027">
    <property type="entry name" value="Ribosomal_bL9/RNase_H1_N"/>
</dbReference>
<organism evidence="3 4">
    <name type="scientific">Suillus placidus</name>
    <dbReference type="NCBI Taxonomy" id="48579"/>
    <lineage>
        <taxon>Eukaryota</taxon>
        <taxon>Fungi</taxon>
        <taxon>Dikarya</taxon>
        <taxon>Basidiomycota</taxon>
        <taxon>Agaricomycotina</taxon>
        <taxon>Agaricomycetes</taxon>
        <taxon>Agaricomycetidae</taxon>
        <taxon>Boletales</taxon>
        <taxon>Suillineae</taxon>
        <taxon>Suillaceae</taxon>
        <taxon>Suillus</taxon>
    </lineage>
</organism>
<dbReference type="Gene3D" id="3.40.970.10">
    <property type="entry name" value="Ribonuclease H1, N-terminal domain"/>
    <property type="match status" value="1"/>
</dbReference>
<dbReference type="SUPFAM" id="SSF55658">
    <property type="entry name" value="L9 N-domain-like"/>
    <property type="match status" value="1"/>
</dbReference>
<dbReference type="InterPro" id="IPR011320">
    <property type="entry name" value="RNase_H1_N"/>
</dbReference>
<protein>
    <recommendedName>
        <fullName evidence="2">Ribonuclease H1 N-terminal domain-containing protein</fullName>
    </recommendedName>
</protein>
<proteinExistence type="predicted"/>
<comment type="caution">
    <text evidence="3">The sequence shown here is derived from an EMBL/GenBank/DDBJ whole genome shotgun (WGS) entry which is preliminary data.</text>
</comment>
<name>A0A9P7CVT8_9AGAM</name>
<accession>A0A9P7CVT8</accession>
<dbReference type="AlphaFoldDB" id="A0A9P7CVT8"/>
<feature type="region of interest" description="Disordered" evidence="1">
    <location>
        <begin position="228"/>
        <end position="258"/>
    </location>
</feature>
<sequence length="357" mass="39612">MALATSTPRGQSDVHWAIIGGQQPGIYREHPFITQGLQSPSFPVPIQCPTLEIAQEIYALQSLMAKISKDMSPIEAGQVFRTSNTAIIVLRPTVAGFYIVVIGYQCGIYLSWHDCEVNVTGYRSPLFKKVTTFAEAMEWFITKGGRAVRENNTAVTMKLAPQPSSSQVLPTTPIKKTRREHLNTSLGNSAPPLMIDSPSLSSSLSSLSISPATCSPGHYWRYRATSENPQPTTWQLPEHPQPTTWRLPDHSQTQSSNQSPIYSYIREISGIQRAIPHLQPLDSTPLPSFGFLADNYLQAHGYTVRALLHIQHAVHTSDSHEHFARTLSLQGMPVTEAMFLWTLISMDADYNDGPLET</sequence>
<evidence type="ECO:0000313" key="3">
    <source>
        <dbReference type="EMBL" id="KAG1766624.1"/>
    </source>
</evidence>
<gene>
    <name evidence="3" type="ORF">EV702DRAFT_1204090</name>
</gene>
<feature type="domain" description="Ribonuclease H1 N-terminal" evidence="2">
    <location>
        <begin position="97"/>
        <end position="139"/>
    </location>
</feature>
<evidence type="ECO:0000313" key="4">
    <source>
        <dbReference type="Proteomes" id="UP000714275"/>
    </source>
</evidence>
<dbReference type="EMBL" id="JABBWD010000094">
    <property type="protein sequence ID" value="KAG1766624.1"/>
    <property type="molecule type" value="Genomic_DNA"/>
</dbReference>